<keyword evidence="3" id="KW-1185">Reference proteome</keyword>
<evidence type="ECO:0000313" key="3">
    <source>
        <dbReference type="Proteomes" id="UP001145072"/>
    </source>
</evidence>
<dbReference type="CDD" id="cd00093">
    <property type="entry name" value="HTH_XRE"/>
    <property type="match status" value="1"/>
</dbReference>
<dbReference type="AlphaFoldDB" id="A0A9X3WJ90"/>
<dbReference type="EMBL" id="JAMQJZ010000002">
    <property type="protein sequence ID" value="MDC3419613.1"/>
    <property type="molecule type" value="Genomic_DNA"/>
</dbReference>
<proteinExistence type="predicted"/>
<name>A0A9X3WJ90_9BACI</name>
<evidence type="ECO:0000313" key="2">
    <source>
        <dbReference type="EMBL" id="MDC3419613.1"/>
    </source>
</evidence>
<dbReference type="SUPFAM" id="SSF47413">
    <property type="entry name" value="lambda repressor-like DNA-binding domains"/>
    <property type="match status" value="1"/>
</dbReference>
<protein>
    <submittedName>
        <fullName evidence="2">Helix-turn-helix domain-containing protein</fullName>
    </submittedName>
</protein>
<comment type="caution">
    <text evidence="2">The sequence shown here is derived from an EMBL/GenBank/DDBJ whole genome shotgun (WGS) entry which is preliminary data.</text>
</comment>
<dbReference type="Pfam" id="PF13560">
    <property type="entry name" value="HTH_31"/>
    <property type="match status" value="1"/>
</dbReference>
<evidence type="ECO:0000259" key="1">
    <source>
        <dbReference type="PROSITE" id="PS50943"/>
    </source>
</evidence>
<dbReference type="Proteomes" id="UP001145072">
    <property type="component" value="Unassembled WGS sequence"/>
</dbReference>
<dbReference type="RefSeq" id="WP_259866743.1">
    <property type="nucleotide sequence ID" value="NZ_JAMQJZ010000002.1"/>
</dbReference>
<dbReference type="PROSITE" id="PS50943">
    <property type="entry name" value="HTH_CROC1"/>
    <property type="match status" value="1"/>
</dbReference>
<organism evidence="2 3">
    <name type="scientific">Aquibacillus koreensis</name>
    <dbReference type="NCBI Taxonomy" id="279446"/>
    <lineage>
        <taxon>Bacteria</taxon>
        <taxon>Bacillati</taxon>
        <taxon>Bacillota</taxon>
        <taxon>Bacilli</taxon>
        <taxon>Bacillales</taxon>
        <taxon>Bacillaceae</taxon>
        <taxon>Aquibacillus</taxon>
    </lineage>
</organism>
<reference evidence="2" key="1">
    <citation type="submission" date="2022-06" db="EMBL/GenBank/DDBJ databases">
        <title>Aquibacillus sp. a new bacterium isolated from soil saline samples.</title>
        <authorList>
            <person name="Galisteo C."/>
            <person name="De La Haba R."/>
            <person name="Sanchez-Porro C."/>
            <person name="Ventosa A."/>
        </authorList>
    </citation>
    <scope>NUCLEOTIDE SEQUENCE</scope>
    <source>
        <strain evidence="2">JCM 12387</strain>
    </source>
</reference>
<dbReference type="GO" id="GO:0003677">
    <property type="term" value="F:DNA binding"/>
    <property type="evidence" value="ECO:0007669"/>
    <property type="project" value="InterPro"/>
</dbReference>
<gene>
    <name evidence="2" type="ORF">NC661_04445</name>
</gene>
<accession>A0A9X3WJ90</accession>
<dbReference type="InterPro" id="IPR010982">
    <property type="entry name" value="Lambda_DNA-bd_dom_sf"/>
</dbReference>
<dbReference type="InterPro" id="IPR001387">
    <property type="entry name" value="Cro/C1-type_HTH"/>
</dbReference>
<feature type="domain" description="HTH cro/C1-type" evidence="1">
    <location>
        <begin position="15"/>
        <end position="48"/>
    </location>
</feature>
<sequence>MDNKKALMQLLGDRLRVARMAKHLTHEELAERAHTHYNYISEIERGKYFQP</sequence>
<dbReference type="Gene3D" id="1.10.260.40">
    <property type="entry name" value="lambda repressor-like DNA-binding domains"/>
    <property type="match status" value="1"/>
</dbReference>